<accession>A0A0R2F939</accession>
<protein>
    <submittedName>
        <fullName evidence="7">Integral membrane protein</fullName>
    </submittedName>
</protein>
<dbReference type="CDD" id="cd10432">
    <property type="entry name" value="BI-1-like_bacterial"/>
    <property type="match status" value="1"/>
</dbReference>
<dbReference type="PATRIC" id="fig|1423730.4.peg.1278"/>
<dbReference type="GO" id="GO:0016020">
    <property type="term" value="C:membrane"/>
    <property type="evidence" value="ECO:0007669"/>
    <property type="project" value="UniProtKB-SubCell"/>
</dbReference>
<feature type="transmembrane region" description="Helical" evidence="6">
    <location>
        <begin position="109"/>
        <end position="128"/>
    </location>
</feature>
<dbReference type="STRING" id="1423730.FC75_GL001223"/>
<organism evidence="7 8">
    <name type="scientific">Lacticaseibacillus camelliae DSM 22697 = JCM 13995</name>
    <dbReference type="NCBI Taxonomy" id="1423730"/>
    <lineage>
        <taxon>Bacteria</taxon>
        <taxon>Bacillati</taxon>
        <taxon>Bacillota</taxon>
        <taxon>Bacilli</taxon>
        <taxon>Lactobacillales</taxon>
        <taxon>Lactobacillaceae</taxon>
        <taxon>Lacticaseibacillus</taxon>
    </lineage>
</organism>
<keyword evidence="3 6" id="KW-0812">Transmembrane</keyword>
<dbReference type="Pfam" id="PF01027">
    <property type="entry name" value="Bax1-I"/>
    <property type="match status" value="1"/>
</dbReference>
<comment type="caution">
    <text evidence="7">The sequence shown here is derived from an EMBL/GenBank/DDBJ whole genome shotgun (WGS) entry which is preliminary data.</text>
</comment>
<evidence type="ECO:0000256" key="6">
    <source>
        <dbReference type="RuleBase" id="RU004379"/>
    </source>
</evidence>
<feature type="transmembrane region" description="Helical" evidence="6">
    <location>
        <begin position="213"/>
        <end position="231"/>
    </location>
</feature>
<reference evidence="7 8" key="1">
    <citation type="journal article" date="2015" name="Genome Announc.">
        <title>Expanding the biotechnology potential of lactobacilli through comparative genomics of 213 strains and associated genera.</title>
        <authorList>
            <person name="Sun Z."/>
            <person name="Harris H.M."/>
            <person name="McCann A."/>
            <person name="Guo C."/>
            <person name="Argimon S."/>
            <person name="Zhang W."/>
            <person name="Yang X."/>
            <person name="Jeffery I.B."/>
            <person name="Cooney J.C."/>
            <person name="Kagawa T.F."/>
            <person name="Liu W."/>
            <person name="Song Y."/>
            <person name="Salvetti E."/>
            <person name="Wrobel A."/>
            <person name="Rasinkangas P."/>
            <person name="Parkhill J."/>
            <person name="Rea M.C."/>
            <person name="O'Sullivan O."/>
            <person name="Ritari J."/>
            <person name="Douillard F.P."/>
            <person name="Paul Ross R."/>
            <person name="Yang R."/>
            <person name="Briner A.E."/>
            <person name="Felis G.E."/>
            <person name="de Vos W.M."/>
            <person name="Barrangou R."/>
            <person name="Klaenhammer T.R."/>
            <person name="Caufield P.W."/>
            <person name="Cui Y."/>
            <person name="Zhang H."/>
            <person name="O'Toole P.W."/>
        </authorList>
    </citation>
    <scope>NUCLEOTIDE SEQUENCE [LARGE SCALE GENOMIC DNA]</scope>
    <source>
        <strain evidence="7 8">DSM 22697</strain>
    </source>
</reference>
<keyword evidence="8" id="KW-1185">Reference proteome</keyword>
<evidence type="ECO:0000256" key="1">
    <source>
        <dbReference type="ARBA" id="ARBA00004141"/>
    </source>
</evidence>
<comment type="subcellular location">
    <subcellularLocation>
        <location evidence="1">Membrane</location>
        <topology evidence="1">Multi-pass membrane protein</topology>
    </subcellularLocation>
</comment>
<feature type="transmembrane region" description="Helical" evidence="6">
    <location>
        <begin position="85"/>
        <end position="103"/>
    </location>
</feature>
<feature type="transmembrane region" description="Helical" evidence="6">
    <location>
        <begin position="164"/>
        <end position="182"/>
    </location>
</feature>
<evidence type="ECO:0000313" key="7">
    <source>
        <dbReference type="EMBL" id="KRN24850.1"/>
    </source>
</evidence>
<keyword evidence="4 6" id="KW-1133">Transmembrane helix</keyword>
<feature type="transmembrane region" description="Helical" evidence="6">
    <location>
        <begin position="140"/>
        <end position="158"/>
    </location>
</feature>
<name>A0A0R2F939_9LACO</name>
<gene>
    <name evidence="7" type="ORF">FC75_GL001223</name>
</gene>
<proteinExistence type="inferred from homology"/>
<dbReference type="Proteomes" id="UP000050865">
    <property type="component" value="Unassembled WGS sequence"/>
</dbReference>
<evidence type="ECO:0000256" key="2">
    <source>
        <dbReference type="ARBA" id="ARBA00010350"/>
    </source>
</evidence>
<dbReference type="PANTHER" id="PTHR23291">
    <property type="entry name" value="BAX INHIBITOR-RELATED"/>
    <property type="match status" value="1"/>
</dbReference>
<feature type="transmembrane region" description="Helical" evidence="6">
    <location>
        <begin position="55"/>
        <end position="73"/>
    </location>
</feature>
<dbReference type="AlphaFoldDB" id="A0A0R2F939"/>
<feature type="transmembrane region" description="Helical" evidence="6">
    <location>
        <begin position="20"/>
        <end position="43"/>
    </location>
</feature>
<dbReference type="EMBL" id="AYZJ01000022">
    <property type="protein sequence ID" value="KRN24850.1"/>
    <property type="molecule type" value="Genomic_DNA"/>
</dbReference>
<dbReference type="PANTHER" id="PTHR23291:SF50">
    <property type="entry name" value="PROTEIN LIFEGUARD 4"/>
    <property type="match status" value="1"/>
</dbReference>
<evidence type="ECO:0000256" key="5">
    <source>
        <dbReference type="ARBA" id="ARBA00023136"/>
    </source>
</evidence>
<dbReference type="RefSeq" id="WP_054666343.1">
    <property type="nucleotide sequence ID" value="NZ_AYZJ01000022.1"/>
</dbReference>
<evidence type="ECO:0000256" key="4">
    <source>
        <dbReference type="ARBA" id="ARBA00022989"/>
    </source>
</evidence>
<evidence type="ECO:0000256" key="3">
    <source>
        <dbReference type="ARBA" id="ARBA00022692"/>
    </source>
</evidence>
<dbReference type="InterPro" id="IPR006214">
    <property type="entry name" value="Bax_inhibitor_1-related"/>
</dbReference>
<comment type="similarity">
    <text evidence="2 6">Belongs to the BI1 family.</text>
</comment>
<evidence type="ECO:0000313" key="8">
    <source>
        <dbReference type="Proteomes" id="UP000050865"/>
    </source>
</evidence>
<dbReference type="OrthoDB" id="9793828at2"/>
<keyword evidence="5 6" id="KW-0472">Membrane</keyword>
<sequence>MQEERRVVNDSGMTRFFNKVYSTMGLGLLLTAVISYLLGTVFLPQYVGFISAHPIMFYVLLFLPILLSFGVSSRRAQANAAYASLMFYLISASYGVTFTVILMSYRQSIVAISFLTTAVIFLTMSIVGRTTQKDLSRAGSMAFTALIGVIILSLVNMFMHSTGLMYLISYAILIIFIVMTAFDTQKLKQIYLTADSRGGYTVNTNSLAVQGALALYLDFLNIFLVLLQLFGGSSNRN</sequence>